<comment type="caution">
    <text evidence="2">The sequence shown here is derived from an EMBL/GenBank/DDBJ whole genome shotgun (WGS) entry which is preliminary data.</text>
</comment>
<dbReference type="Pfam" id="PF07666">
    <property type="entry name" value="MpPF26"/>
    <property type="match status" value="1"/>
</dbReference>
<feature type="transmembrane region" description="Helical" evidence="1">
    <location>
        <begin position="66"/>
        <end position="89"/>
    </location>
</feature>
<keyword evidence="1" id="KW-0812">Transmembrane</keyword>
<dbReference type="NCBIfam" id="NF040945">
    <property type="entry name" value="CCC_membrane"/>
    <property type="match status" value="1"/>
</dbReference>
<feature type="transmembrane region" description="Helical" evidence="1">
    <location>
        <begin position="12"/>
        <end position="40"/>
    </location>
</feature>
<keyword evidence="3" id="KW-1185">Reference proteome</keyword>
<gene>
    <name evidence="2" type="ORF">DU428_06645</name>
</gene>
<accession>A0A368P4S1</accession>
<sequence length="111" mass="12197">MEKQNLPNSTLILVFGILSIVTCWCYGFIGLILGIIAIVLASKSAKLYQAEPDLYSGYGNVQAGKIMAFIGIILSVATIVGMIMVMNMIGWDALQDPELMQQKLEELQQNK</sequence>
<proteinExistence type="predicted"/>
<evidence type="ECO:0000313" key="3">
    <source>
        <dbReference type="Proteomes" id="UP000252249"/>
    </source>
</evidence>
<protein>
    <submittedName>
        <fullName evidence="2">DUF4190 domain-containing protein</fullName>
    </submittedName>
</protein>
<dbReference type="RefSeq" id="WP_072349232.1">
    <property type="nucleotide sequence ID" value="NZ_JAWVXR010000002.1"/>
</dbReference>
<name>A0A368P4S1_9FLAO</name>
<dbReference type="EMBL" id="QPIG01000002">
    <property type="protein sequence ID" value="RCU57468.1"/>
    <property type="molecule type" value="Genomic_DNA"/>
</dbReference>
<keyword evidence="1" id="KW-1133">Transmembrane helix</keyword>
<evidence type="ECO:0000256" key="1">
    <source>
        <dbReference type="SAM" id="Phobius"/>
    </source>
</evidence>
<dbReference type="OrthoDB" id="1099888at2"/>
<dbReference type="InterPro" id="IPR011655">
    <property type="entry name" value="MpPF26"/>
</dbReference>
<keyword evidence="1" id="KW-0472">Membrane</keyword>
<evidence type="ECO:0000313" key="2">
    <source>
        <dbReference type="EMBL" id="RCU57468.1"/>
    </source>
</evidence>
<organism evidence="2 3">
    <name type="scientific">Oceanihabitans sediminis</name>
    <dbReference type="NCBI Taxonomy" id="1812012"/>
    <lineage>
        <taxon>Bacteria</taxon>
        <taxon>Pseudomonadati</taxon>
        <taxon>Bacteroidota</taxon>
        <taxon>Flavobacteriia</taxon>
        <taxon>Flavobacteriales</taxon>
        <taxon>Flavobacteriaceae</taxon>
        <taxon>Oceanihabitans</taxon>
    </lineage>
</organism>
<dbReference type="AlphaFoldDB" id="A0A368P4S1"/>
<dbReference type="Proteomes" id="UP000252249">
    <property type="component" value="Unassembled WGS sequence"/>
</dbReference>
<reference evidence="2 3" key="1">
    <citation type="submission" date="2018-07" db="EMBL/GenBank/DDBJ databases">
        <title>Oceanihabitans testaceum sp. nov., isolated from marine sediment.</title>
        <authorList>
            <person name="Li C.-M."/>
        </authorList>
    </citation>
    <scope>NUCLEOTIDE SEQUENCE [LARGE SCALE GENOMIC DNA]</scope>
    <source>
        <strain evidence="2 3">S9-10</strain>
    </source>
</reference>